<proteinExistence type="predicted"/>
<accession>A0A146FJ62</accession>
<reference evidence="2" key="2">
    <citation type="submission" date="2016-02" db="EMBL/GenBank/DDBJ databases">
        <title>Genome sequencing of Aspergillus luchuensis NBRC 4314.</title>
        <authorList>
            <person name="Yamada O."/>
        </authorList>
    </citation>
    <scope>NUCLEOTIDE SEQUENCE [LARGE SCALE GENOMIC DNA]</scope>
    <source>
        <strain evidence="2">RIB 2604</strain>
    </source>
</reference>
<dbReference type="Proteomes" id="UP000075230">
    <property type="component" value="Unassembled WGS sequence"/>
</dbReference>
<name>A0A146FJ62_ASPKA</name>
<reference evidence="1 2" key="1">
    <citation type="journal article" date="2016" name="DNA Res.">
        <title>Genome sequence of Aspergillus luchuensis NBRC 4314.</title>
        <authorList>
            <person name="Yamada O."/>
            <person name="Machida M."/>
            <person name="Hosoyama A."/>
            <person name="Goto M."/>
            <person name="Takahashi T."/>
            <person name="Futagami T."/>
            <person name="Yamagata Y."/>
            <person name="Takeuchi M."/>
            <person name="Kobayashi T."/>
            <person name="Koike H."/>
            <person name="Abe K."/>
            <person name="Asai K."/>
            <person name="Arita M."/>
            <person name="Fujita N."/>
            <person name="Fukuda K."/>
            <person name="Higa K."/>
            <person name="Horikawa H."/>
            <person name="Ishikawa T."/>
            <person name="Jinno K."/>
            <person name="Kato Y."/>
            <person name="Kirimura K."/>
            <person name="Mizutani O."/>
            <person name="Nakasone K."/>
            <person name="Sano M."/>
            <person name="Shiraishi Y."/>
            <person name="Tsukahara M."/>
            <person name="Gomi K."/>
        </authorList>
    </citation>
    <scope>NUCLEOTIDE SEQUENCE [LARGE SCALE GENOMIC DNA]</scope>
    <source>
        <strain evidence="1 2">RIB 2604</strain>
    </source>
</reference>
<gene>
    <name evidence="1" type="ORF">RIB2604_01902880</name>
</gene>
<comment type="caution">
    <text evidence="1">The sequence shown here is derived from an EMBL/GenBank/DDBJ whole genome shotgun (WGS) entry which is preliminary data.</text>
</comment>
<sequence>MEKACTHAVLVESPHQKGLVNRTDMEHKVSIRYLLFTDRELLRALCVQCRAEQGRVYCRLRAVICPGSLLEAGLMPQHAEGA</sequence>
<evidence type="ECO:0000313" key="2">
    <source>
        <dbReference type="Proteomes" id="UP000075230"/>
    </source>
</evidence>
<dbReference type="EMBL" id="BCWF01000019">
    <property type="protein sequence ID" value="GAT25333.1"/>
    <property type="molecule type" value="Genomic_DNA"/>
</dbReference>
<protein>
    <submittedName>
        <fullName evidence="1">Uncharacterized protein</fullName>
    </submittedName>
</protein>
<dbReference type="AlphaFoldDB" id="A0A146FJ62"/>
<evidence type="ECO:0000313" key="1">
    <source>
        <dbReference type="EMBL" id="GAT25333.1"/>
    </source>
</evidence>
<organism evidence="1 2">
    <name type="scientific">Aspergillus kawachii</name>
    <name type="common">White koji mold</name>
    <name type="synonym">Aspergillus awamori var. kawachi</name>
    <dbReference type="NCBI Taxonomy" id="1069201"/>
    <lineage>
        <taxon>Eukaryota</taxon>
        <taxon>Fungi</taxon>
        <taxon>Dikarya</taxon>
        <taxon>Ascomycota</taxon>
        <taxon>Pezizomycotina</taxon>
        <taxon>Eurotiomycetes</taxon>
        <taxon>Eurotiomycetidae</taxon>
        <taxon>Eurotiales</taxon>
        <taxon>Aspergillaceae</taxon>
        <taxon>Aspergillus</taxon>
        <taxon>Aspergillus subgen. Circumdati</taxon>
    </lineage>
</organism>